<dbReference type="EMBL" id="JACCFJ010000001">
    <property type="protein sequence ID" value="NYI81736.1"/>
    <property type="molecule type" value="Genomic_DNA"/>
</dbReference>
<comment type="caution">
    <text evidence="1">The sequence shown here is derived from an EMBL/GenBank/DDBJ whole genome shotgun (WGS) entry which is preliminary data.</text>
</comment>
<protein>
    <recommendedName>
        <fullName evidence="3">Gram-positive cocci surface proteins LPxTG domain-containing protein</fullName>
    </recommendedName>
</protein>
<organism evidence="1 2">
    <name type="scientific">Saccharopolyspora hordei</name>
    <dbReference type="NCBI Taxonomy" id="1838"/>
    <lineage>
        <taxon>Bacteria</taxon>
        <taxon>Bacillati</taxon>
        <taxon>Actinomycetota</taxon>
        <taxon>Actinomycetes</taxon>
        <taxon>Pseudonocardiales</taxon>
        <taxon>Pseudonocardiaceae</taxon>
        <taxon>Saccharopolyspora</taxon>
    </lineage>
</organism>
<name>A0A853AD30_9PSEU</name>
<keyword evidence="2" id="KW-1185">Reference proteome</keyword>
<dbReference type="Proteomes" id="UP000587002">
    <property type="component" value="Unassembled WGS sequence"/>
</dbReference>
<sequence length="388" mass="39323">MPIPTPGPVVAGAGTMVGIVRVLPGTVPADSIYEDPEFEDQLPKQSVAEAGLGRAVAQANSTAFFAHERAIAEASPAGVALFGKLPQLPVGVAQAALPDRPEPVSTRIQPPSSPADQLVRLSGLEGTAHARWDRYAGPCVSPIADARYSLGSASAGTALPGRPLDGGPLLQVPGTAQAHSSVRLVDVPGQATEAVRSTSDLSLAGVRLFAGTPHEVAVDVVGTPRLTATATGDPATSTVEHEAPVLRVSRGGQEIGVLDPAHPRLDVPLPALDAGVLRLALGELEQHVAGTEVRAQARLFDLQVLRGHAVGLPTSLVQASFGEQAVQASAPEGGVDCTTAPAPAALAAAPPTTPLPPSSSGVDPALWTSAALLLLGGTLAVLSRRQPV</sequence>
<dbReference type="AlphaFoldDB" id="A0A853AD30"/>
<dbReference type="RefSeq" id="WP_343049878.1">
    <property type="nucleotide sequence ID" value="NZ_BAABFH010000001.1"/>
</dbReference>
<evidence type="ECO:0008006" key="3">
    <source>
        <dbReference type="Google" id="ProtNLM"/>
    </source>
</evidence>
<accession>A0A853AD30</accession>
<gene>
    <name evidence="1" type="ORF">HNR68_000366</name>
</gene>
<reference evidence="1 2" key="1">
    <citation type="submission" date="2020-07" db="EMBL/GenBank/DDBJ databases">
        <title>Sequencing the genomes of 1000 actinobacteria strains.</title>
        <authorList>
            <person name="Klenk H.-P."/>
        </authorList>
    </citation>
    <scope>NUCLEOTIDE SEQUENCE [LARGE SCALE GENOMIC DNA]</scope>
    <source>
        <strain evidence="1 2">DSM 44065</strain>
    </source>
</reference>
<evidence type="ECO:0000313" key="1">
    <source>
        <dbReference type="EMBL" id="NYI81736.1"/>
    </source>
</evidence>
<proteinExistence type="predicted"/>
<evidence type="ECO:0000313" key="2">
    <source>
        <dbReference type="Proteomes" id="UP000587002"/>
    </source>
</evidence>